<evidence type="ECO:0000313" key="2">
    <source>
        <dbReference type="RefSeq" id="XP_030765271.1"/>
    </source>
</evidence>
<dbReference type="Proteomes" id="UP000504635">
    <property type="component" value="Unplaced"/>
</dbReference>
<organism evidence="1 2">
    <name type="scientific">Sitophilus oryzae</name>
    <name type="common">Rice weevil</name>
    <name type="synonym">Curculio oryzae</name>
    <dbReference type="NCBI Taxonomy" id="7048"/>
    <lineage>
        <taxon>Eukaryota</taxon>
        <taxon>Metazoa</taxon>
        <taxon>Ecdysozoa</taxon>
        <taxon>Arthropoda</taxon>
        <taxon>Hexapoda</taxon>
        <taxon>Insecta</taxon>
        <taxon>Pterygota</taxon>
        <taxon>Neoptera</taxon>
        <taxon>Endopterygota</taxon>
        <taxon>Coleoptera</taxon>
        <taxon>Polyphaga</taxon>
        <taxon>Cucujiformia</taxon>
        <taxon>Curculionidae</taxon>
        <taxon>Dryophthorinae</taxon>
        <taxon>Sitophilus</taxon>
    </lineage>
</organism>
<dbReference type="PANTHER" id="PTHR33480">
    <property type="entry name" value="SET DOMAIN-CONTAINING PROTEIN-RELATED"/>
    <property type="match status" value="1"/>
</dbReference>
<name>A0A6J2YPT1_SITOR</name>
<sequence length="271" mass="31641">MQNFVDALLKIRKTTDIVPRSNKYVFANPGSADRWINGSLVLRKLAHKCGAKNPEYLTSTRLRKQIATILQVINFEKNEIEQMAKFMGHTEKTHLEFYRLPEDVYQTAKVAKVLLLMNAGKGVQFKGKKLADIELTENEYFDDDEVNTKDSNEEEDKEPVHIDNINTENIETENTKTENIETENTETENTPLQNDANISTENFIKTKMRHSWTQKQKQVVLKSFKNHIKERKLPKKDECLKLMNENKTLFKGLDWSKIKTLIYNTYRIKNL</sequence>
<protein>
    <submittedName>
        <fullName evidence="2">Uncharacterized protein LOC115889423</fullName>
    </submittedName>
</protein>
<accession>A0A6J2YPT1</accession>
<proteinExistence type="predicted"/>
<dbReference type="OrthoDB" id="6783964at2759"/>
<dbReference type="GeneID" id="115889423"/>
<dbReference type="RefSeq" id="XP_030765271.1">
    <property type="nucleotide sequence ID" value="XM_030909411.1"/>
</dbReference>
<dbReference type="KEGG" id="soy:115889423"/>
<reference evidence="2" key="1">
    <citation type="submission" date="2025-08" db="UniProtKB">
        <authorList>
            <consortium name="RefSeq"/>
        </authorList>
    </citation>
    <scope>IDENTIFICATION</scope>
    <source>
        <tissue evidence="2">Gonads</tissue>
    </source>
</reference>
<keyword evidence="1" id="KW-1185">Reference proteome</keyword>
<dbReference type="AlphaFoldDB" id="A0A6J2YPT1"/>
<gene>
    <name evidence="2" type="primary">LOC115889423</name>
</gene>
<dbReference type="InParanoid" id="A0A6J2YPT1"/>
<evidence type="ECO:0000313" key="1">
    <source>
        <dbReference type="Proteomes" id="UP000504635"/>
    </source>
</evidence>